<dbReference type="Gene3D" id="1.10.472.50">
    <property type="entry name" value="HD-domain/PDEase-like"/>
    <property type="match status" value="1"/>
</dbReference>
<comment type="caution">
    <text evidence="2">The sequence shown here is derived from an EMBL/GenBank/DDBJ whole genome shotgun (WGS) entry which is preliminary data.</text>
</comment>
<protein>
    <recommendedName>
        <fullName evidence="1">HD domain-containing protein</fullName>
    </recommendedName>
</protein>
<dbReference type="Proteomes" id="UP000660262">
    <property type="component" value="Unassembled WGS sequence"/>
</dbReference>
<dbReference type="PANTHER" id="PTHR33594:SF1">
    <property type="entry name" value="HD_PDEASE DOMAIN-CONTAINING PROTEIN"/>
    <property type="match status" value="1"/>
</dbReference>
<gene>
    <name evidence="2" type="ORF">PPROV_000635800</name>
</gene>
<dbReference type="OrthoDB" id="16547at2759"/>
<dbReference type="InterPro" id="IPR003607">
    <property type="entry name" value="HD/PDEase_dom"/>
</dbReference>
<dbReference type="EMBL" id="BNJQ01000017">
    <property type="protein sequence ID" value="GHP07616.1"/>
    <property type="molecule type" value="Genomic_DNA"/>
</dbReference>
<organism evidence="2 3">
    <name type="scientific">Pycnococcus provasolii</name>
    <dbReference type="NCBI Taxonomy" id="41880"/>
    <lineage>
        <taxon>Eukaryota</taxon>
        <taxon>Viridiplantae</taxon>
        <taxon>Chlorophyta</taxon>
        <taxon>Pseudoscourfieldiophyceae</taxon>
        <taxon>Pseudoscourfieldiales</taxon>
        <taxon>Pycnococcaceae</taxon>
        <taxon>Pycnococcus</taxon>
    </lineage>
</organism>
<reference evidence="2" key="1">
    <citation type="submission" date="2020-10" db="EMBL/GenBank/DDBJ databases">
        <title>Unveiling of a novel bifunctional photoreceptor, Dualchrome1, isolated from a cosmopolitan green alga.</title>
        <authorList>
            <person name="Suzuki S."/>
            <person name="Kawachi M."/>
        </authorList>
    </citation>
    <scope>NUCLEOTIDE SEQUENCE</scope>
    <source>
        <strain evidence="2">NIES 2893</strain>
    </source>
</reference>
<evidence type="ECO:0000313" key="3">
    <source>
        <dbReference type="Proteomes" id="UP000660262"/>
    </source>
</evidence>
<evidence type="ECO:0000313" key="2">
    <source>
        <dbReference type="EMBL" id="GHP07616.1"/>
    </source>
</evidence>
<name>A0A830HJR4_9CHLO</name>
<dbReference type="SUPFAM" id="SSF109604">
    <property type="entry name" value="HD-domain/PDEase-like"/>
    <property type="match status" value="1"/>
</dbReference>
<accession>A0A830HJR4</accession>
<dbReference type="PANTHER" id="PTHR33594">
    <property type="entry name" value="SUPERFAMILY HYDROLASE, PUTATIVE (AFU_ORTHOLOGUE AFUA_1G03035)-RELATED"/>
    <property type="match status" value="1"/>
</dbReference>
<dbReference type="CDD" id="cd00077">
    <property type="entry name" value="HDc"/>
    <property type="match status" value="1"/>
</dbReference>
<dbReference type="InterPro" id="IPR006674">
    <property type="entry name" value="HD_domain"/>
</dbReference>
<sequence>MEASTTLAAVASVARRMHEGHDAAHDFAHVERVRRLAASLAGEDENLLPRADAWLAEVAALLHDIKDYKQGYADGDTEIEARSILKEVGVEAQATEDILYAISECGFKKSLPHSDGRPPAHARPPSERASALRDILNDADLLDAIGAIGVARCFAFGGKRDRLLYNPDGPDNDGDGEALTQEAYAQRSQGQSYSLDHFGEKLFKLKALMRTKAGAARATQRHDFMVAFVQQFKAEREGRA</sequence>
<keyword evidence="3" id="KW-1185">Reference proteome</keyword>
<proteinExistence type="predicted"/>
<dbReference type="Gene3D" id="1.20.58.1910">
    <property type="match status" value="1"/>
</dbReference>
<feature type="domain" description="HD" evidence="1">
    <location>
        <begin position="27"/>
        <end position="144"/>
    </location>
</feature>
<evidence type="ECO:0000259" key="1">
    <source>
        <dbReference type="Pfam" id="PF01966"/>
    </source>
</evidence>
<dbReference type="AlphaFoldDB" id="A0A830HJR4"/>
<dbReference type="Pfam" id="PF01966">
    <property type="entry name" value="HD"/>
    <property type="match status" value="1"/>
</dbReference>